<protein>
    <submittedName>
        <fullName evidence="2">Galactose-1-phosphate uridylyltransferase-like protein</fullName>
    </submittedName>
</protein>
<proteinExistence type="predicted"/>
<sequence length="168" mass="18755">PSRLAPQGRILKGEAVVFPNISPYDRHSVVVALTREHFVAPEGFTPRQLADGLLAAQQYFLALAPAPRGTYSLVTWNYMPPAGATQVHAHLQGFSTNRPGSVLEEEVRRSRSFFRRIGHPFWEELVVEERSRGQRFRGGGPPHRLDDGVRLPERDLRRAGGLPPSSID</sequence>
<dbReference type="Gene3D" id="3.30.428.10">
    <property type="entry name" value="HIT-like"/>
    <property type="match status" value="1"/>
</dbReference>
<dbReference type="GO" id="GO:0016779">
    <property type="term" value="F:nucleotidyltransferase activity"/>
    <property type="evidence" value="ECO:0007669"/>
    <property type="project" value="UniProtKB-KW"/>
</dbReference>
<comment type="caution">
    <text evidence="2">The sequence shown here is derived from an EMBL/GenBank/DDBJ whole genome shotgun (WGS) entry which is preliminary data.</text>
</comment>
<feature type="non-terminal residue" evidence="2">
    <location>
        <position position="168"/>
    </location>
</feature>
<name>T1CAJ9_9ZZZZ</name>
<dbReference type="EMBL" id="AUZZ01001859">
    <property type="protein sequence ID" value="EQD62614.1"/>
    <property type="molecule type" value="Genomic_DNA"/>
</dbReference>
<feature type="region of interest" description="Disordered" evidence="1">
    <location>
        <begin position="132"/>
        <end position="168"/>
    </location>
</feature>
<keyword evidence="2" id="KW-0808">Transferase</keyword>
<feature type="compositionally biased region" description="Basic and acidic residues" evidence="1">
    <location>
        <begin position="143"/>
        <end position="158"/>
    </location>
</feature>
<keyword evidence="2" id="KW-0548">Nucleotidyltransferase</keyword>
<reference evidence="2" key="1">
    <citation type="submission" date="2013-08" db="EMBL/GenBank/DDBJ databases">
        <authorList>
            <person name="Mendez C."/>
            <person name="Richter M."/>
            <person name="Ferrer M."/>
            <person name="Sanchez J."/>
        </authorList>
    </citation>
    <scope>NUCLEOTIDE SEQUENCE</scope>
</reference>
<gene>
    <name evidence="2" type="ORF">B2A_02735</name>
</gene>
<evidence type="ECO:0000313" key="2">
    <source>
        <dbReference type="EMBL" id="EQD62614.1"/>
    </source>
</evidence>
<evidence type="ECO:0000256" key="1">
    <source>
        <dbReference type="SAM" id="MobiDB-lite"/>
    </source>
</evidence>
<dbReference type="SUPFAM" id="SSF54197">
    <property type="entry name" value="HIT-like"/>
    <property type="match status" value="1"/>
</dbReference>
<dbReference type="AlphaFoldDB" id="T1CAJ9"/>
<organism evidence="2">
    <name type="scientific">mine drainage metagenome</name>
    <dbReference type="NCBI Taxonomy" id="410659"/>
    <lineage>
        <taxon>unclassified sequences</taxon>
        <taxon>metagenomes</taxon>
        <taxon>ecological metagenomes</taxon>
    </lineage>
</organism>
<reference evidence="2" key="2">
    <citation type="journal article" date="2014" name="ISME J.">
        <title>Microbial stratification in low pH oxic and suboxic macroscopic growths along an acid mine drainage.</title>
        <authorList>
            <person name="Mendez-Garcia C."/>
            <person name="Mesa V."/>
            <person name="Sprenger R.R."/>
            <person name="Richter M."/>
            <person name="Diez M.S."/>
            <person name="Solano J."/>
            <person name="Bargiela R."/>
            <person name="Golyshina O.V."/>
            <person name="Manteca A."/>
            <person name="Ramos J.L."/>
            <person name="Gallego J.R."/>
            <person name="Llorente I."/>
            <person name="Martins Dos Santos V.A."/>
            <person name="Jensen O.N."/>
            <person name="Pelaez A.I."/>
            <person name="Sanchez J."/>
            <person name="Ferrer M."/>
        </authorList>
    </citation>
    <scope>NUCLEOTIDE SEQUENCE</scope>
</reference>
<dbReference type="InterPro" id="IPR036265">
    <property type="entry name" value="HIT-like_sf"/>
</dbReference>
<accession>T1CAJ9</accession>
<feature type="non-terminal residue" evidence="2">
    <location>
        <position position="1"/>
    </location>
</feature>